<dbReference type="EMBL" id="JBJQND010000017">
    <property type="protein sequence ID" value="KAL3842186.1"/>
    <property type="molecule type" value="Genomic_DNA"/>
</dbReference>
<dbReference type="Proteomes" id="UP001634394">
    <property type="component" value="Unassembled WGS sequence"/>
</dbReference>
<gene>
    <name evidence="1" type="ORF">ACJMK2_020228</name>
</gene>
<protein>
    <submittedName>
        <fullName evidence="1">Uncharacterized protein</fullName>
    </submittedName>
</protein>
<evidence type="ECO:0000313" key="2">
    <source>
        <dbReference type="Proteomes" id="UP001634394"/>
    </source>
</evidence>
<evidence type="ECO:0000313" key="1">
    <source>
        <dbReference type="EMBL" id="KAL3842186.1"/>
    </source>
</evidence>
<comment type="caution">
    <text evidence="1">The sequence shown here is derived from an EMBL/GenBank/DDBJ whole genome shotgun (WGS) entry which is preliminary data.</text>
</comment>
<proteinExistence type="predicted"/>
<accession>A0ABD3TZT5</accession>
<reference evidence="1 2" key="1">
    <citation type="submission" date="2024-11" db="EMBL/GenBank/DDBJ databases">
        <title>Chromosome-level genome assembly of the freshwater bivalve Anodonta woodiana.</title>
        <authorList>
            <person name="Chen X."/>
        </authorList>
    </citation>
    <scope>NUCLEOTIDE SEQUENCE [LARGE SCALE GENOMIC DNA]</scope>
    <source>
        <strain evidence="1">MN2024</strain>
        <tissue evidence="1">Gills</tissue>
    </source>
</reference>
<organism evidence="1 2">
    <name type="scientific">Sinanodonta woodiana</name>
    <name type="common">Chinese pond mussel</name>
    <name type="synonym">Anodonta woodiana</name>
    <dbReference type="NCBI Taxonomy" id="1069815"/>
    <lineage>
        <taxon>Eukaryota</taxon>
        <taxon>Metazoa</taxon>
        <taxon>Spiralia</taxon>
        <taxon>Lophotrochozoa</taxon>
        <taxon>Mollusca</taxon>
        <taxon>Bivalvia</taxon>
        <taxon>Autobranchia</taxon>
        <taxon>Heteroconchia</taxon>
        <taxon>Palaeoheterodonta</taxon>
        <taxon>Unionida</taxon>
        <taxon>Unionoidea</taxon>
        <taxon>Unionidae</taxon>
        <taxon>Unioninae</taxon>
        <taxon>Sinanodonta</taxon>
    </lineage>
</organism>
<dbReference type="AlphaFoldDB" id="A0ABD3TZT5"/>
<keyword evidence="2" id="KW-1185">Reference proteome</keyword>
<sequence>MVAPLDDLPILSGAMESNPCREYLSVRNVDVINQAMPDEIEDDDDEPLLSVQETRVMDYETKAFDMLMSCTPEYFTLVHSNKLKNPKQDRHEKDVMCLCQYLETVDKDFQKKVKTMQSLRRKNNLEENDENNTNLKHI</sequence>
<name>A0ABD3TZT5_SINWO</name>